<dbReference type="InterPro" id="IPR002881">
    <property type="entry name" value="DUF58"/>
</dbReference>
<evidence type="ECO:0000313" key="3">
    <source>
        <dbReference type="Proteomes" id="UP000006201"/>
    </source>
</evidence>
<dbReference type="PANTHER" id="PTHR33608:SF12">
    <property type="entry name" value="DUF58 DOMAIN-CONTAINING PROTEIN"/>
    <property type="match status" value="1"/>
</dbReference>
<organism evidence="2 3">
    <name type="scientific">Pseudoalteromonas tunicata D2</name>
    <dbReference type="NCBI Taxonomy" id="87626"/>
    <lineage>
        <taxon>Bacteria</taxon>
        <taxon>Pseudomonadati</taxon>
        <taxon>Pseudomonadota</taxon>
        <taxon>Gammaproteobacteria</taxon>
        <taxon>Alteromonadales</taxon>
        <taxon>Pseudoalteromonadaceae</taxon>
        <taxon>Pseudoalteromonas</taxon>
    </lineage>
</organism>
<dbReference type="PANTHER" id="PTHR33608">
    <property type="entry name" value="BLL2464 PROTEIN"/>
    <property type="match status" value="1"/>
</dbReference>
<dbReference type="STRING" id="87626.PTD2_11754"/>
<dbReference type="EMBL" id="AAOH01000002">
    <property type="protein sequence ID" value="EAR29489.1"/>
    <property type="molecule type" value="Genomic_DNA"/>
</dbReference>
<sequence length="315" mass="35906">MNTHNNQALWLESCHSNGVQLNLKELMYYRAKAKLLDLKPKAHIKHKLAGQYLAPHKGRGMEFAEVRHYQQGDDIRSIDWRVTARTGQTHTKLYQEEKERPVFIFSDFSQSMLFGTQFLLKSMQVAHLSALIAWSAVLRGDRVGGLVFNQQQHFELKPGSRQSAVMALFHNLLSCHKQALTLPVQPTNHGFAENLKRLTQLAKPGSLIYLISDFTQLDDEVIKQLQLLARHCEIIACQVNDPFELQLADYSDNIKVQTGDQIFELPLANKQFRTRFCEHANQQQTKRHNALKKSGIATLHFSAASPLEQQILGKA</sequence>
<dbReference type="Pfam" id="PF01882">
    <property type="entry name" value="DUF58"/>
    <property type="match status" value="1"/>
</dbReference>
<evidence type="ECO:0000313" key="2">
    <source>
        <dbReference type="EMBL" id="EAR29489.1"/>
    </source>
</evidence>
<dbReference type="AlphaFoldDB" id="A4C685"/>
<keyword evidence="3" id="KW-1185">Reference proteome</keyword>
<accession>A4C685</accession>
<gene>
    <name evidence="2" type="ORF">PTD2_11754</name>
</gene>
<dbReference type="eggNOG" id="COG1721">
    <property type="taxonomic scope" value="Bacteria"/>
</dbReference>
<name>A4C685_9GAMM</name>
<dbReference type="RefSeq" id="WP_009837363.1">
    <property type="nucleotide sequence ID" value="NZ_AAOH01000002.1"/>
</dbReference>
<feature type="domain" description="DUF58" evidence="1">
    <location>
        <begin position="65"/>
        <end position="285"/>
    </location>
</feature>
<protein>
    <recommendedName>
        <fullName evidence="1">DUF58 domain-containing protein</fullName>
    </recommendedName>
</protein>
<proteinExistence type="predicted"/>
<evidence type="ECO:0000259" key="1">
    <source>
        <dbReference type="Pfam" id="PF01882"/>
    </source>
</evidence>
<reference evidence="2 3" key="1">
    <citation type="submission" date="2006-02" db="EMBL/GenBank/DDBJ databases">
        <authorList>
            <person name="Moran M.A."/>
            <person name="Kjelleberg S."/>
            <person name="Egan S."/>
            <person name="Saunders N."/>
            <person name="Thomas T."/>
            <person name="Ferriera S."/>
            <person name="Johnson J."/>
            <person name="Kravitz S."/>
            <person name="Halpern A."/>
            <person name="Remington K."/>
            <person name="Beeson K."/>
            <person name="Tran B."/>
            <person name="Rogers Y.-H."/>
            <person name="Friedman R."/>
            <person name="Venter J.C."/>
        </authorList>
    </citation>
    <scope>NUCLEOTIDE SEQUENCE [LARGE SCALE GENOMIC DNA]</scope>
    <source>
        <strain evidence="2 3">D2</strain>
    </source>
</reference>
<dbReference type="HOGENOM" id="CLU_054927_1_0_6"/>
<comment type="caution">
    <text evidence="2">The sequence shown here is derived from an EMBL/GenBank/DDBJ whole genome shotgun (WGS) entry which is preliminary data.</text>
</comment>
<dbReference type="Proteomes" id="UP000006201">
    <property type="component" value="Unassembled WGS sequence"/>
</dbReference>